<evidence type="ECO:0000256" key="1">
    <source>
        <dbReference type="ARBA" id="ARBA00023117"/>
    </source>
</evidence>
<proteinExistence type="predicted"/>
<dbReference type="Pfam" id="PF00439">
    <property type="entry name" value="Bromodomain"/>
    <property type="match status" value="1"/>
</dbReference>
<dbReference type="PROSITE" id="PS50014">
    <property type="entry name" value="BROMODOMAIN_2"/>
    <property type="match status" value="1"/>
</dbReference>
<feature type="region of interest" description="Disordered" evidence="4">
    <location>
        <begin position="664"/>
        <end position="687"/>
    </location>
</feature>
<feature type="coiled-coil region" evidence="3">
    <location>
        <begin position="588"/>
        <end position="618"/>
    </location>
</feature>
<sequence length="1695" mass="189113">MSRTWIYTTSTEGEDHLNERVERAVLRCLDGSFSYFREDQTSPHTNLSYHLTTLPPQTEADIENDMDYLSKKDSRSGIEPYPNHGVHVPNASLIRFDANGEYALNLPLVQGTVVGYSPPLNESISNTSQDGEFETERQKENDALYRILWDGSSDGVGYLEDVTLKELLALKRPDRQSQALAVHKSVRATAIRERLTLQWKMESLLTKLVVLAGLELRKEIGQKVRLELLLERKRLRDAADGMEKGRGGTKSRGEINADGNEFEYYLKHPNQYMSSFQPPPPLPSDDEGEDDDDRETTKPRSKTKLTKEELIRYSEKVDERCSFAPSKLAERVKLACSIAFNYASRNGLLDEYFAESQRRKERERVSREEIGAGSGGIAPRWAAAAEGEVRRSSRAKNAVNYAEDGTQNVESILNDHEGISTGSANVGLSSDFPRKDVSGGPTAIYLLELLGFSDGEKGTNPGAKSEDEEGDDPFFEPDPCHVIDQLGRKQRYMSPANIQDSICRNIDGHHIDTPESLLDEEQIDESGGTSFISDIICLTDDKVQDLPHFEPASFARCRFATRTFIPASEDDDDAAKEDPEAQKQAKVEARAAARKRKEERKKKRLAAEQKRNARLETLYRSQKSFELWRFKSIHGNGCAIWPSWSDRSKSILKDLFVMSRASSANDLVSKDTQPETEGANISQSLAGSSASIDQQTLNDEVLAQSLAAEISDVGEPLAKRRRTTRRGAGGDEPVFYGSHQSMSKEQLLSTLVRILRQAKAGSSSIIKLKQLVFATDFEASRGEVVEWRKLRSVLGHLVFRMGRLGRLLVDVEGDSTCWDLLKEGALVKFELPATPASENGSDAAPILISVSPNEDIVEKLSALEQYVQNLHMTELSLRNALMKAIDKGGQTGESLLQVSTVAIATAADEVEGEAGAEDWKFFNSEENQQEISWNRSDHILLNKVIFRPSTSPLVPSDTSSVSGKKCQWYKVVSFTPSVKGEQVSIEDVKQSQDPNAFEPNPVVERRMRFRAVPIAPTDVDSKVDMDDADDMEHIILTEAQVRAGMEAGVLHRQLAQKNSSAKLSSPNISHPFKNKTGSKVMLTPVDGEEAYSDVIYGVIAGHDHIIKNNVVNSKVLILLDDSCSIWATVNNDGTLLTDIVSDSQSSLCSSYKIDMHEYAEGSEAYTACESILTYMKHHQRSGPFSVPVDPVALQLPDYFDVIKRPMDISTLARNLEEGKYSRIPPKSDDYEDQENPIADHPVYKMAYGPFYEDAMLIFDNAILYNSIESWVGKEADLMKKNVIRKVDQVVNKATASFYRQESKAPQVKKSMYAEEDSDVDMYEYESDYDDEEEGRSKSKKGKAKKALKPRVQDDIPSRAIEKPYILPDTVVGFNVSGAFPHVKIQTNVSRFALPQDWSCRHVSGSPDEVNEDEVAQHNEEEEMLSLLQMQQEEEANVRRSSRARVAPKTYSDDVMDVPAVSSNTSPNEPIILPGAEYYLANDHIFQFPLDLSESNNGNADTLPTTSKSRVGVEGVRETLHEQFYARLYRQHSPNAMILDSELGKYAEGSFPPYLGRVFEGSDGGVVWEIREQYVIPALRWVLRGLVRSGHLAEVDGSLSEGIAADNDIAITGPRAGVAFTFGSGIVVPNHEYYINNTFEPFELLDEKEIMRKRRAQAGAEEADSSDEEVELSAYEKMRAERVARNAERLKLLGLA</sequence>
<keyword evidence="1 2" id="KW-0103">Bromodomain</keyword>
<protein>
    <recommendedName>
        <fullName evidence="5">Bromo domain-containing protein</fullName>
    </recommendedName>
</protein>
<gene>
    <name evidence="6" type="ORF">ACHAWO_008835</name>
</gene>
<feature type="region of interest" description="Disordered" evidence="4">
    <location>
        <begin position="1325"/>
        <end position="1350"/>
    </location>
</feature>
<dbReference type="InterPro" id="IPR001487">
    <property type="entry name" value="Bromodomain"/>
</dbReference>
<keyword evidence="7" id="KW-1185">Reference proteome</keyword>
<keyword evidence="3" id="KW-0175">Coiled coil</keyword>
<dbReference type="SMART" id="SM00297">
    <property type="entry name" value="BROMO"/>
    <property type="match status" value="1"/>
</dbReference>
<dbReference type="Proteomes" id="UP001530400">
    <property type="component" value="Unassembled WGS sequence"/>
</dbReference>
<dbReference type="EMBL" id="JALLPJ020000755">
    <property type="protein sequence ID" value="KAL3783677.1"/>
    <property type="molecule type" value="Genomic_DNA"/>
</dbReference>
<feature type="region of interest" description="Disordered" evidence="4">
    <location>
        <begin position="272"/>
        <end position="306"/>
    </location>
</feature>
<feature type="compositionally biased region" description="Acidic residues" evidence="4">
    <location>
        <begin position="284"/>
        <end position="294"/>
    </location>
</feature>
<evidence type="ECO:0000313" key="6">
    <source>
        <dbReference type="EMBL" id="KAL3783677.1"/>
    </source>
</evidence>
<evidence type="ECO:0000256" key="2">
    <source>
        <dbReference type="PROSITE-ProRule" id="PRU00035"/>
    </source>
</evidence>
<accession>A0ABD3P7T1</accession>
<evidence type="ECO:0000256" key="3">
    <source>
        <dbReference type="SAM" id="Coils"/>
    </source>
</evidence>
<dbReference type="PRINTS" id="PR00503">
    <property type="entry name" value="BROMODOMAIN"/>
</dbReference>
<evidence type="ECO:0000313" key="7">
    <source>
        <dbReference type="Proteomes" id="UP001530400"/>
    </source>
</evidence>
<organism evidence="6 7">
    <name type="scientific">Cyclotella atomus</name>
    <dbReference type="NCBI Taxonomy" id="382360"/>
    <lineage>
        <taxon>Eukaryota</taxon>
        <taxon>Sar</taxon>
        <taxon>Stramenopiles</taxon>
        <taxon>Ochrophyta</taxon>
        <taxon>Bacillariophyta</taxon>
        <taxon>Coscinodiscophyceae</taxon>
        <taxon>Thalassiosirophycidae</taxon>
        <taxon>Stephanodiscales</taxon>
        <taxon>Stephanodiscaceae</taxon>
        <taxon>Cyclotella</taxon>
    </lineage>
</organism>
<comment type="caution">
    <text evidence="6">The sequence shown here is derived from an EMBL/GenBank/DDBJ whole genome shotgun (WGS) entry which is preliminary data.</text>
</comment>
<name>A0ABD3P7T1_9STRA</name>
<dbReference type="SUPFAM" id="SSF47370">
    <property type="entry name" value="Bromodomain"/>
    <property type="match status" value="1"/>
</dbReference>
<dbReference type="PANTHER" id="PTHR45926">
    <property type="entry name" value="OSJNBA0053K19.4 PROTEIN"/>
    <property type="match status" value="1"/>
</dbReference>
<dbReference type="Gene3D" id="1.20.920.10">
    <property type="entry name" value="Bromodomain-like"/>
    <property type="match status" value="1"/>
</dbReference>
<reference evidence="6 7" key="1">
    <citation type="submission" date="2024-10" db="EMBL/GenBank/DDBJ databases">
        <title>Updated reference genomes for cyclostephanoid diatoms.</title>
        <authorList>
            <person name="Roberts W.R."/>
            <person name="Alverson A.J."/>
        </authorList>
    </citation>
    <scope>NUCLEOTIDE SEQUENCE [LARGE SCALE GENOMIC DNA]</scope>
    <source>
        <strain evidence="6 7">AJA010-31</strain>
    </source>
</reference>
<evidence type="ECO:0000256" key="4">
    <source>
        <dbReference type="SAM" id="MobiDB-lite"/>
    </source>
</evidence>
<evidence type="ECO:0000259" key="5">
    <source>
        <dbReference type="PROSITE" id="PS50014"/>
    </source>
</evidence>
<dbReference type="InterPro" id="IPR036427">
    <property type="entry name" value="Bromodomain-like_sf"/>
</dbReference>
<feature type="domain" description="Bromo" evidence="5">
    <location>
        <begin position="1176"/>
        <end position="1272"/>
    </location>
</feature>
<feature type="compositionally biased region" description="Basic residues" evidence="4">
    <location>
        <begin position="1337"/>
        <end position="1348"/>
    </location>
</feature>